<dbReference type="AlphaFoldDB" id="A0AAD1UEU8"/>
<evidence type="ECO:0000313" key="3">
    <source>
        <dbReference type="Proteomes" id="UP001295684"/>
    </source>
</evidence>
<accession>A0AAD1UEU8</accession>
<reference evidence="2" key="1">
    <citation type="submission" date="2023-07" db="EMBL/GenBank/DDBJ databases">
        <authorList>
            <consortium name="AG Swart"/>
            <person name="Singh M."/>
            <person name="Singh A."/>
            <person name="Seah K."/>
            <person name="Emmerich C."/>
        </authorList>
    </citation>
    <scope>NUCLEOTIDE SEQUENCE</scope>
    <source>
        <strain evidence="2">DP1</strain>
    </source>
</reference>
<dbReference type="EMBL" id="CAMPGE010005263">
    <property type="protein sequence ID" value="CAI2364114.1"/>
    <property type="molecule type" value="Genomic_DNA"/>
</dbReference>
<comment type="caution">
    <text evidence="2">The sequence shown here is derived from an EMBL/GenBank/DDBJ whole genome shotgun (WGS) entry which is preliminary data.</text>
</comment>
<proteinExistence type="predicted"/>
<protein>
    <submittedName>
        <fullName evidence="2">Uncharacterized protein</fullName>
    </submittedName>
</protein>
<feature type="compositionally biased region" description="Basic and acidic residues" evidence="1">
    <location>
        <begin position="85"/>
        <end position="96"/>
    </location>
</feature>
<evidence type="ECO:0000313" key="2">
    <source>
        <dbReference type="EMBL" id="CAI2364114.1"/>
    </source>
</evidence>
<feature type="region of interest" description="Disordered" evidence="1">
    <location>
        <begin position="73"/>
        <end position="101"/>
    </location>
</feature>
<evidence type="ECO:0000256" key="1">
    <source>
        <dbReference type="SAM" id="MobiDB-lite"/>
    </source>
</evidence>
<name>A0AAD1UEU8_EUPCR</name>
<organism evidence="2 3">
    <name type="scientific">Euplotes crassus</name>
    <dbReference type="NCBI Taxonomy" id="5936"/>
    <lineage>
        <taxon>Eukaryota</taxon>
        <taxon>Sar</taxon>
        <taxon>Alveolata</taxon>
        <taxon>Ciliophora</taxon>
        <taxon>Intramacronucleata</taxon>
        <taxon>Spirotrichea</taxon>
        <taxon>Hypotrichia</taxon>
        <taxon>Euplotida</taxon>
        <taxon>Euplotidae</taxon>
        <taxon>Moneuplotes</taxon>
    </lineage>
</organism>
<gene>
    <name evidence="2" type="ORF">ECRASSUSDP1_LOCUS5455</name>
</gene>
<dbReference type="Proteomes" id="UP001295684">
    <property type="component" value="Unassembled WGS sequence"/>
</dbReference>
<sequence length="162" mass="18665">MINNINSNDEENLSEDFLSEGAFTCEVKINKKLNINMKMSSFNKTKHHKLSGDDLAPQEPLFWNEKSLFKEGCQDDKNSTNSFTIEKRGSSRKISEDTVYQKSPKRISMRSQISDLLKKSAQLREERKLILKKKQSVMDAPLESLEILNKHCEQTDFLTFGS</sequence>
<keyword evidence="3" id="KW-1185">Reference proteome</keyword>